<dbReference type="PANTHER" id="PTHR20275">
    <property type="entry name" value="NAD KINASE"/>
    <property type="match status" value="1"/>
</dbReference>
<feature type="binding site" evidence="6">
    <location>
        <begin position="56"/>
        <end position="57"/>
    </location>
    <ligand>
        <name>NAD(+)</name>
        <dbReference type="ChEBI" id="CHEBI:57540"/>
    </ligand>
</feature>
<dbReference type="InterPro" id="IPR002504">
    <property type="entry name" value="NADK"/>
</dbReference>
<dbReference type="GO" id="GO:0019674">
    <property type="term" value="P:NAD+ metabolic process"/>
    <property type="evidence" value="ECO:0007669"/>
    <property type="project" value="InterPro"/>
</dbReference>
<feature type="binding site" evidence="6">
    <location>
        <begin position="125"/>
        <end position="126"/>
    </location>
    <ligand>
        <name>NAD(+)</name>
        <dbReference type="ChEBI" id="CHEBI:57540"/>
    </ligand>
</feature>
<evidence type="ECO:0000313" key="7">
    <source>
        <dbReference type="EMBL" id="ACR78931.1"/>
    </source>
</evidence>
<keyword evidence="4 6" id="KW-0520">NAD</keyword>
<dbReference type="GO" id="GO:0006741">
    <property type="term" value="P:NADP+ biosynthetic process"/>
    <property type="evidence" value="ECO:0007669"/>
    <property type="project" value="UniProtKB-UniRule"/>
</dbReference>
<dbReference type="InterPro" id="IPR016064">
    <property type="entry name" value="NAD/diacylglycerol_kinase_sf"/>
</dbReference>
<dbReference type="STRING" id="521045.Kole_0206"/>
<evidence type="ECO:0000256" key="4">
    <source>
        <dbReference type="ARBA" id="ARBA00023027"/>
    </source>
</evidence>
<dbReference type="Gene3D" id="3.40.50.10330">
    <property type="entry name" value="Probable inorganic polyphosphate/atp-NAD kinase, domain 1"/>
    <property type="match status" value="1"/>
</dbReference>
<keyword evidence="6" id="KW-0963">Cytoplasm</keyword>
<dbReference type="GO" id="GO:0005524">
    <property type="term" value="F:ATP binding"/>
    <property type="evidence" value="ECO:0007669"/>
    <property type="project" value="UniProtKB-KW"/>
</dbReference>
<keyword evidence="1 6" id="KW-0808">Transferase</keyword>
<evidence type="ECO:0000256" key="5">
    <source>
        <dbReference type="ARBA" id="ARBA00047925"/>
    </source>
</evidence>
<dbReference type="SUPFAM" id="SSF111331">
    <property type="entry name" value="NAD kinase/diacylglycerol kinase-like"/>
    <property type="match status" value="1"/>
</dbReference>
<sequence>MKAIVFFNHKRLDEEMIQKIISFLGSFNIDVFIGDTFSGKQNHDYEPEVIMTFGGDGTVLRAVPFAVERDLPILSFKVGSVGFLAAFELGELETAIGKFVDNRLHMEERYLLEVSFKEKRYKVLNDCAVERGDPSRTTSLEVEIEGFSAYRIVGDGVILSTGTGSTAYNLSIGGALVDPMAKVYQVTPVAPHNPFVGSIIVDSTRKTKVTVIDGKNAPMKLYLDGILTAVLRDGDEIVAGISDKKVKLLRDAGFDFVRVLKRKLAFGGRLKDDL</sequence>
<evidence type="ECO:0000256" key="3">
    <source>
        <dbReference type="ARBA" id="ARBA00022857"/>
    </source>
</evidence>
<feature type="binding site" evidence="6">
    <location>
        <position position="155"/>
    </location>
    <ligand>
        <name>NAD(+)</name>
        <dbReference type="ChEBI" id="CHEBI:57540"/>
    </ligand>
</feature>
<name>C5CIU2_KOSOT</name>
<keyword evidence="2 6" id="KW-0418">Kinase</keyword>
<feature type="active site" description="Proton acceptor" evidence="6">
    <location>
        <position position="56"/>
    </location>
</feature>
<comment type="subcellular location">
    <subcellularLocation>
        <location evidence="6">Cytoplasm</location>
    </subcellularLocation>
</comment>
<keyword evidence="3 6" id="KW-0521">NADP</keyword>
<organism evidence="7 8">
    <name type="scientific">Kosmotoga olearia (strain ATCC BAA-1733 / DSM 21960 / TBF 19.5.1)</name>
    <dbReference type="NCBI Taxonomy" id="521045"/>
    <lineage>
        <taxon>Bacteria</taxon>
        <taxon>Thermotogati</taxon>
        <taxon>Thermotogota</taxon>
        <taxon>Thermotogae</taxon>
        <taxon>Kosmotogales</taxon>
        <taxon>Kosmotogaceae</taxon>
        <taxon>Kosmotoga</taxon>
    </lineage>
</organism>
<evidence type="ECO:0000256" key="1">
    <source>
        <dbReference type="ARBA" id="ARBA00022679"/>
    </source>
</evidence>
<reference evidence="7 8" key="1">
    <citation type="submission" date="2009-06" db="EMBL/GenBank/DDBJ databases">
        <title>Complete sequence of Thermotogales bacterium TBF 19.5.1.</title>
        <authorList>
            <consortium name="US DOE Joint Genome Institute"/>
            <person name="Lucas S."/>
            <person name="Copeland A."/>
            <person name="Lapidus A."/>
            <person name="Glavina del Rio T."/>
            <person name="Tice H."/>
            <person name="Bruce D."/>
            <person name="Goodwin L."/>
            <person name="Pitluck S."/>
            <person name="Chertkov O."/>
            <person name="Brettin T."/>
            <person name="Detter J.C."/>
            <person name="Han C."/>
            <person name="Schmutz J."/>
            <person name="Larimer F."/>
            <person name="Land M."/>
            <person name="Hauser L."/>
            <person name="Kyrpides N."/>
            <person name="Ovchinnikova G."/>
            <person name="Noll K."/>
        </authorList>
    </citation>
    <scope>NUCLEOTIDE SEQUENCE [LARGE SCALE GENOMIC DNA]</scope>
    <source>
        <strain evidence="8">ATCC BAA-1733 / DSM 21960 / TBF 19.5.1</strain>
    </source>
</reference>
<dbReference type="EC" id="2.7.1.23" evidence="6"/>
<evidence type="ECO:0000256" key="6">
    <source>
        <dbReference type="HAMAP-Rule" id="MF_00361"/>
    </source>
</evidence>
<gene>
    <name evidence="6" type="primary">nadK</name>
    <name evidence="7" type="ordered locus">Kole_0206</name>
</gene>
<dbReference type="GO" id="GO:0051287">
    <property type="term" value="F:NAD binding"/>
    <property type="evidence" value="ECO:0007669"/>
    <property type="project" value="UniProtKB-ARBA"/>
</dbReference>
<comment type="similarity">
    <text evidence="6">Belongs to the NAD kinase family.</text>
</comment>
<reference evidence="7 8" key="2">
    <citation type="journal article" date="2011" name="J. Bacteriol.">
        <title>Genome Sequence of Kosmotoga olearia Strain TBF 19.5.1, a Thermophilic Bacterium with a Wide Growth Temperature Range, Isolated from the Troll B Oil Platform in the North Sea.</title>
        <authorList>
            <person name="Swithers K.S."/>
            <person name="Dipippo J.L."/>
            <person name="Bruce D.C."/>
            <person name="Detter C."/>
            <person name="Tapia R."/>
            <person name="Han S."/>
            <person name="Goodwin L.A."/>
            <person name="Han J."/>
            <person name="Woyke T."/>
            <person name="Pitluck S."/>
            <person name="Pennacchio L."/>
            <person name="Nolan M."/>
            <person name="Mikhailova N."/>
            <person name="Land M.L."/>
            <person name="Nesbo C.L."/>
            <person name="Gogarten J.P."/>
            <person name="Noll K.M."/>
        </authorList>
    </citation>
    <scope>NUCLEOTIDE SEQUENCE [LARGE SCALE GENOMIC DNA]</scope>
    <source>
        <strain evidence="8">ATCC BAA-1733 / DSM 21960 / TBF 19.5.1</strain>
    </source>
</reference>
<dbReference type="HAMAP" id="MF_00361">
    <property type="entry name" value="NAD_kinase"/>
    <property type="match status" value="1"/>
</dbReference>
<dbReference type="Pfam" id="PF20143">
    <property type="entry name" value="NAD_kinase_C"/>
    <property type="match status" value="1"/>
</dbReference>
<comment type="catalytic activity">
    <reaction evidence="5 6">
        <text>NAD(+) + ATP = ADP + NADP(+) + H(+)</text>
        <dbReference type="Rhea" id="RHEA:18629"/>
        <dbReference type="ChEBI" id="CHEBI:15378"/>
        <dbReference type="ChEBI" id="CHEBI:30616"/>
        <dbReference type="ChEBI" id="CHEBI:57540"/>
        <dbReference type="ChEBI" id="CHEBI:58349"/>
        <dbReference type="ChEBI" id="CHEBI:456216"/>
        <dbReference type="EC" id="2.7.1.23"/>
    </reaction>
</comment>
<dbReference type="PANTHER" id="PTHR20275:SF0">
    <property type="entry name" value="NAD KINASE"/>
    <property type="match status" value="1"/>
</dbReference>
<keyword evidence="6" id="KW-0547">Nucleotide-binding</keyword>
<dbReference type="RefSeq" id="WP_012744718.1">
    <property type="nucleotide sequence ID" value="NC_012785.1"/>
</dbReference>
<evidence type="ECO:0000313" key="8">
    <source>
        <dbReference type="Proteomes" id="UP000002382"/>
    </source>
</evidence>
<protein>
    <recommendedName>
        <fullName evidence="6">NAD kinase</fullName>
        <ecNumber evidence="6">2.7.1.23</ecNumber>
    </recommendedName>
    <alternativeName>
        <fullName evidence="6">ATP-dependent NAD kinase</fullName>
    </alternativeName>
</protein>
<dbReference type="GO" id="GO:0003951">
    <property type="term" value="F:NAD+ kinase activity"/>
    <property type="evidence" value="ECO:0007669"/>
    <property type="project" value="UniProtKB-UniRule"/>
</dbReference>
<feature type="binding site" evidence="6">
    <location>
        <begin position="166"/>
        <end position="171"/>
    </location>
    <ligand>
        <name>NAD(+)</name>
        <dbReference type="ChEBI" id="CHEBI:57540"/>
    </ligand>
</feature>
<comment type="caution">
    <text evidence="6">Lacks conserved residue(s) required for the propagation of feature annotation.</text>
</comment>
<dbReference type="AlphaFoldDB" id="C5CIU2"/>
<dbReference type="InterPro" id="IPR017437">
    <property type="entry name" value="ATP-NAD_kinase_PpnK-typ_C"/>
</dbReference>
<dbReference type="EMBL" id="CP001634">
    <property type="protein sequence ID" value="ACR78931.1"/>
    <property type="molecule type" value="Genomic_DNA"/>
</dbReference>
<dbReference type="Proteomes" id="UP000002382">
    <property type="component" value="Chromosome"/>
</dbReference>
<feature type="binding site" evidence="6">
    <location>
        <position position="136"/>
    </location>
    <ligand>
        <name>NAD(+)</name>
        <dbReference type="ChEBI" id="CHEBI:57540"/>
    </ligand>
</feature>
<dbReference type="InterPro" id="IPR017438">
    <property type="entry name" value="ATP-NAD_kinase_N"/>
</dbReference>
<feature type="binding site" evidence="6">
    <location>
        <position position="190"/>
    </location>
    <ligand>
        <name>NAD(+)</name>
        <dbReference type="ChEBI" id="CHEBI:57540"/>
    </ligand>
</feature>
<keyword evidence="8" id="KW-1185">Reference proteome</keyword>
<evidence type="ECO:0000256" key="2">
    <source>
        <dbReference type="ARBA" id="ARBA00022777"/>
    </source>
</evidence>
<dbReference type="KEGG" id="kol:Kole_0206"/>
<dbReference type="GO" id="GO:0005737">
    <property type="term" value="C:cytoplasm"/>
    <property type="evidence" value="ECO:0007669"/>
    <property type="project" value="UniProtKB-SubCell"/>
</dbReference>
<keyword evidence="6" id="KW-0067">ATP-binding</keyword>
<proteinExistence type="inferred from homology"/>
<comment type="function">
    <text evidence="6">Involved in the regulation of the intracellular balance of NAD and NADP, and is a key enzyme in the biosynthesis of NADP. Catalyzes specifically the phosphorylation on 2'-hydroxyl of the adenosine moiety of NAD to yield NADP.</text>
</comment>
<comment type="cofactor">
    <cofactor evidence="6">
        <name>a divalent metal cation</name>
        <dbReference type="ChEBI" id="CHEBI:60240"/>
    </cofactor>
</comment>
<dbReference type="Gene3D" id="2.60.200.30">
    <property type="entry name" value="Probable inorganic polyphosphate/atp-NAD kinase, domain 2"/>
    <property type="match status" value="1"/>
</dbReference>
<accession>C5CIU2</accession>
<dbReference type="eggNOG" id="COG0061">
    <property type="taxonomic scope" value="Bacteria"/>
</dbReference>
<dbReference type="HOGENOM" id="CLU_008831_0_3_0"/>
<dbReference type="GO" id="GO:0046872">
    <property type="term" value="F:metal ion binding"/>
    <property type="evidence" value="ECO:0007669"/>
    <property type="project" value="UniProtKB-UniRule"/>
</dbReference>
<feature type="binding site" evidence="6">
    <location>
        <position position="61"/>
    </location>
    <ligand>
        <name>NAD(+)</name>
        <dbReference type="ChEBI" id="CHEBI:57540"/>
    </ligand>
</feature>
<dbReference type="Pfam" id="PF01513">
    <property type="entry name" value="NAD_kinase"/>
    <property type="match status" value="1"/>
</dbReference>